<sequence>MIEHEDMIVCKNENNTLPNTNTIIPSPSIATLNSCASAFDD</sequence>
<comment type="caution">
    <text evidence="1">The sequence shown here is derived from an EMBL/GenBank/DDBJ whole genome shotgun (WGS) entry which is preliminary data.</text>
</comment>
<name>A0A821K1B9_9BILA</name>
<gene>
    <name evidence="1" type="ORF">OVN521_LOCUS49300</name>
</gene>
<accession>A0A821K1B9</accession>
<dbReference type="EMBL" id="CAJOBG010107307">
    <property type="protein sequence ID" value="CAF4727100.1"/>
    <property type="molecule type" value="Genomic_DNA"/>
</dbReference>
<evidence type="ECO:0000313" key="1">
    <source>
        <dbReference type="EMBL" id="CAF4727100.1"/>
    </source>
</evidence>
<protein>
    <submittedName>
        <fullName evidence="1">Uncharacterized protein</fullName>
    </submittedName>
</protein>
<keyword evidence="2" id="KW-1185">Reference proteome</keyword>
<evidence type="ECO:0000313" key="2">
    <source>
        <dbReference type="Proteomes" id="UP000663866"/>
    </source>
</evidence>
<dbReference type="AlphaFoldDB" id="A0A821K1B9"/>
<dbReference type="Proteomes" id="UP000663866">
    <property type="component" value="Unassembled WGS sequence"/>
</dbReference>
<reference evidence="1" key="1">
    <citation type="submission" date="2021-02" db="EMBL/GenBank/DDBJ databases">
        <authorList>
            <person name="Nowell W R."/>
        </authorList>
    </citation>
    <scope>NUCLEOTIDE SEQUENCE</scope>
</reference>
<proteinExistence type="predicted"/>
<organism evidence="1 2">
    <name type="scientific">Rotaria magnacalcarata</name>
    <dbReference type="NCBI Taxonomy" id="392030"/>
    <lineage>
        <taxon>Eukaryota</taxon>
        <taxon>Metazoa</taxon>
        <taxon>Spiralia</taxon>
        <taxon>Gnathifera</taxon>
        <taxon>Rotifera</taxon>
        <taxon>Eurotatoria</taxon>
        <taxon>Bdelloidea</taxon>
        <taxon>Philodinida</taxon>
        <taxon>Philodinidae</taxon>
        <taxon>Rotaria</taxon>
    </lineage>
</organism>
<feature type="non-terminal residue" evidence="1">
    <location>
        <position position="41"/>
    </location>
</feature>